<sequence>MPPPVATPKANLLSNQLVTIDHLDCNRLLPRVHVDDKVFNNFCQPWVDTLAVKLLGKILSYNLLKDKLKRVWKLQSNFDLMAIANGYFMVKFNLEDDREQVVNGGSWMVFGHYPANSRWTPEFVTPIIVIHRTQVWIRFLGLNLIYYKRGLPNGVGISSWEASEG</sequence>
<accession>A0ACB9MMM4</accession>
<evidence type="ECO:0000313" key="1">
    <source>
        <dbReference type="EMBL" id="KAI4324151.1"/>
    </source>
</evidence>
<dbReference type="EMBL" id="CM039434">
    <property type="protein sequence ID" value="KAI4324151.1"/>
    <property type="molecule type" value="Genomic_DNA"/>
</dbReference>
<dbReference type="Proteomes" id="UP000828941">
    <property type="component" value="Chromosome 9"/>
</dbReference>
<comment type="caution">
    <text evidence="1">The sequence shown here is derived from an EMBL/GenBank/DDBJ whole genome shotgun (WGS) entry which is preliminary data.</text>
</comment>
<evidence type="ECO:0000313" key="2">
    <source>
        <dbReference type="Proteomes" id="UP000828941"/>
    </source>
</evidence>
<protein>
    <submittedName>
        <fullName evidence="1">Uncharacterized protein</fullName>
    </submittedName>
</protein>
<keyword evidence="2" id="KW-1185">Reference proteome</keyword>
<name>A0ACB9MMM4_BAUVA</name>
<proteinExistence type="predicted"/>
<gene>
    <name evidence="1" type="ORF">L6164_023713</name>
</gene>
<organism evidence="1 2">
    <name type="scientific">Bauhinia variegata</name>
    <name type="common">Purple orchid tree</name>
    <name type="synonym">Phanera variegata</name>
    <dbReference type="NCBI Taxonomy" id="167791"/>
    <lineage>
        <taxon>Eukaryota</taxon>
        <taxon>Viridiplantae</taxon>
        <taxon>Streptophyta</taxon>
        <taxon>Embryophyta</taxon>
        <taxon>Tracheophyta</taxon>
        <taxon>Spermatophyta</taxon>
        <taxon>Magnoliopsida</taxon>
        <taxon>eudicotyledons</taxon>
        <taxon>Gunneridae</taxon>
        <taxon>Pentapetalae</taxon>
        <taxon>rosids</taxon>
        <taxon>fabids</taxon>
        <taxon>Fabales</taxon>
        <taxon>Fabaceae</taxon>
        <taxon>Cercidoideae</taxon>
        <taxon>Cercideae</taxon>
        <taxon>Bauhiniinae</taxon>
        <taxon>Bauhinia</taxon>
    </lineage>
</organism>
<reference evidence="1 2" key="1">
    <citation type="journal article" date="2022" name="DNA Res.">
        <title>Chromosomal-level genome assembly of the orchid tree Bauhinia variegata (Leguminosae; Cercidoideae) supports the allotetraploid origin hypothesis of Bauhinia.</title>
        <authorList>
            <person name="Zhong Y."/>
            <person name="Chen Y."/>
            <person name="Zheng D."/>
            <person name="Pang J."/>
            <person name="Liu Y."/>
            <person name="Luo S."/>
            <person name="Meng S."/>
            <person name="Qian L."/>
            <person name="Wei D."/>
            <person name="Dai S."/>
            <person name="Zhou R."/>
        </authorList>
    </citation>
    <scope>NUCLEOTIDE SEQUENCE [LARGE SCALE GENOMIC DNA]</scope>
    <source>
        <strain evidence="1">BV-YZ2020</strain>
    </source>
</reference>